<protein>
    <submittedName>
        <fullName evidence="2">DNA polymerase III alpha</fullName>
    </submittedName>
</protein>
<name>A0A2Z4Q8R2_9CAUD</name>
<dbReference type="GO" id="GO:0008408">
    <property type="term" value="F:3'-5' exonuclease activity"/>
    <property type="evidence" value="ECO:0007669"/>
    <property type="project" value="InterPro"/>
</dbReference>
<dbReference type="Gene3D" id="3.20.20.140">
    <property type="entry name" value="Metal-dependent hydrolases"/>
    <property type="match status" value="1"/>
</dbReference>
<dbReference type="Proteomes" id="UP000250774">
    <property type="component" value="Segment"/>
</dbReference>
<dbReference type="GeneID" id="54993583"/>
<dbReference type="SUPFAM" id="SSF89550">
    <property type="entry name" value="PHP domain-like"/>
    <property type="match status" value="1"/>
</dbReference>
<sequence length="318" mass="35917">MRYVSLHTHTTFSYGDGYGPVADHVERAVELGMSALSATEHGNTSSHAQLEKECKKHGIKPIFGCELYIAPTDRHSPYGAPIKTRKKYHQTVLAADEQGYQNLNRIVTASYRDHFFQWPTATARLLSEYCDGLVVLSGCSDSLLSCTLLGGKEQGDKRTEFTEKHFENARRVIEYYQGLFGERYFLECQRFPRLERTCTLNAAFAELSKATGARLVASSDVHYPRIEHRQMQKILHSAHRGGTIEDAESGDWDYDAADLTYPTSDKEIFHDLVATGLTKTEAKDAITATRDIARSCNVELPKNEPIKYPISDDDWKPW</sequence>
<dbReference type="EMBL" id="MH271313">
    <property type="protein sequence ID" value="AWY06169.1"/>
    <property type="molecule type" value="Genomic_DNA"/>
</dbReference>
<feature type="domain" description="Polymerase/histidinol phosphatase N-terminal" evidence="1">
    <location>
        <begin position="4"/>
        <end position="71"/>
    </location>
</feature>
<dbReference type="GO" id="GO:0006260">
    <property type="term" value="P:DNA replication"/>
    <property type="evidence" value="ECO:0007669"/>
    <property type="project" value="InterPro"/>
</dbReference>
<dbReference type="KEGG" id="vg:54993583"/>
<dbReference type="RefSeq" id="YP_009803025.1">
    <property type="nucleotide sequence ID" value="NC_047990.1"/>
</dbReference>
<gene>
    <name evidence="2" type="primary">64</name>
    <name evidence="2" type="ORF">PBI_SUZY_64</name>
</gene>
<organism evidence="2 3">
    <name type="scientific">Gordonia phage Suzy</name>
    <dbReference type="NCBI Taxonomy" id="2201430"/>
    <lineage>
        <taxon>Viruses</taxon>
        <taxon>Duplodnaviria</taxon>
        <taxon>Heunggongvirae</taxon>
        <taxon>Uroviricota</taxon>
        <taxon>Caudoviricetes</taxon>
        <taxon>Terapinvirus</taxon>
        <taxon>Terapinvirus suzy</taxon>
    </lineage>
</organism>
<dbReference type="PANTHER" id="PTHR32294">
    <property type="entry name" value="DNA POLYMERASE III SUBUNIT ALPHA"/>
    <property type="match status" value="1"/>
</dbReference>
<dbReference type="InterPro" id="IPR003141">
    <property type="entry name" value="Pol/His_phosphatase_N"/>
</dbReference>
<evidence type="ECO:0000259" key="1">
    <source>
        <dbReference type="SMART" id="SM00481"/>
    </source>
</evidence>
<dbReference type="SMART" id="SM00481">
    <property type="entry name" value="POLIIIAc"/>
    <property type="match status" value="1"/>
</dbReference>
<evidence type="ECO:0000313" key="2">
    <source>
        <dbReference type="EMBL" id="AWY06169.1"/>
    </source>
</evidence>
<evidence type="ECO:0000313" key="3">
    <source>
        <dbReference type="Proteomes" id="UP000250774"/>
    </source>
</evidence>
<accession>A0A2Z4Q8R2</accession>
<dbReference type="Pfam" id="PF02811">
    <property type="entry name" value="PHP"/>
    <property type="match status" value="1"/>
</dbReference>
<keyword evidence="3" id="KW-1185">Reference proteome</keyword>
<reference evidence="3" key="1">
    <citation type="submission" date="2018-04" db="EMBL/GenBank/DDBJ databases">
        <authorList>
            <person name="Harrington T."/>
            <person name="Washburn E."/>
            <person name="Bricker J."/>
            <person name="McKinney A."/>
            <person name="Betsko A.J."/>
            <person name="Garlena R.A."/>
            <person name="Russell D.A."/>
            <person name="Pope W.A."/>
            <person name="Jacobs-Sera D."/>
            <person name="Hatfull G.F."/>
        </authorList>
    </citation>
    <scope>NUCLEOTIDE SEQUENCE [LARGE SCALE GENOMIC DNA]</scope>
</reference>
<dbReference type="InterPro" id="IPR016195">
    <property type="entry name" value="Pol/histidinol_Pase-like"/>
</dbReference>
<dbReference type="InterPro" id="IPR004013">
    <property type="entry name" value="PHP_dom"/>
</dbReference>
<dbReference type="InterPro" id="IPR004805">
    <property type="entry name" value="DnaE2/DnaE/PolC"/>
</dbReference>
<proteinExistence type="predicted"/>